<protein>
    <submittedName>
        <fullName evidence="1">Uncharacterized protein</fullName>
    </submittedName>
</protein>
<name>A0ACC2TEI3_9FUNG</name>
<evidence type="ECO:0000313" key="2">
    <source>
        <dbReference type="Proteomes" id="UP001165960"/>
    </source>
</evidence>
<keyword evidence="2" id="KW-1185">Reference proteome</keyword>
<evidence type="ECO:0000313" key="1">
    <source>
        <dbReference type="EMBL" id="KAJ9073004.1"/>
    </source>
</evidence>
<comment type="caution">
    <text evidence="1">The sequence shown here is derived from an EMBL/GenBank/DDBJ whole genome shotgun (WGS) entry which is preliminary data.</text>
</comment>
<dbReference type="Proteomes" id="UP001165960">
    <property type="component" value="Unassembled WGS sequence"/>
</dbReference>
<organism evidence="1 2">
    <name type="scientific">Entomophthora muscae</name>
    <dbReference type="NCBI Taxonomy" id="34485"/>
    <lineage>
        <taxon>Eukaryota</taxon>
        <taxon>Fungi</taxon>
        <taxon>Fungi incertae sedis</taxon>
        <taxon>Zoopagomycota</taxon>
        <taxon>Entomophthoromycotina</taxon>
        <taxon>Entomophthoromycetes</taxon>
        <taxon>Entomophthorales</taxon>
        <taxon>Entomophthoraceae</taxon>
        <taxon>Entomophthora</taxon>
    </lineage>
</organism>
<accession>A0ACC2TEI3</accession>
<gene>
    <name evidence="1" type="ORF">DSO57_1021224</name>
</gene>
<reference evidence="1" key="1">
    <citation type="submission" date="2022-04" db="EMBL/GenBank/DDBJ databases">
        <title>Genome of the entomopathogenic fungus Entomophthora muscae.</title>
        <authorList>
            <person name="Elya C."/>
            <person name="Lovett B.R."/>
            <person name="Lee E."/>
            <person name="Macias A.M."/>
            <person name="Hajek A.E."/>
            <person name="De Bivort B.L."/>
            <person name="Kasson M.T."/>
            <person name="De Fine Licht H.H."/>
            <person name="Stajich J.E."/>
        </authorList>
    </citation>
    <scope>NUCLEOTIDE SEQUENCE</scope>
    <source>
        <strain evidence="1">Berkeley</strain>
    </source>
</reference>
<proteinExistence type="predicted"/>
<dbReference type="EMBL" id="QTSX02002942">
    <property type="protein sequence ID" value="KAJ9073004.1"/>
    <property type="molecule type" value="Genomic_DNA"/>
</dbReference>
<sequence length="167" mass="18051">MTTPPSWSLAMTQDTLWGLVSRIPTSGLPAKAMGPFERWDPGIEGALLEGKLGNEHVATASNYFTDWLIAWATTHHTATTRFIGNKTVACFGWPKYLIADGGVELVGDAVKGYWVKRALENMGIAPYFPWADGVPGVDLDELKPMIWLAPLTGTIAGQTCSISGQTL</sequence>